<organism evidence="1 2">
    <name type="scientific">Pantoea phage LIMElight</name>
    <dbReference type="NCBI Taxonomy" id="881915"/>
    <lineage>
        <taxon>Viruses</taxon>
        <taxon>Duplodnaviria</taxon>
        <taxon>Heunggongvirae</taxon>
        <taxon>Uroviricota</taxon>
        <taxon>Caudoviricetes</taxon>
        <taxon>Autographivirales</taxon>
        <taxon>Autoscriptoviridae</taxon>
        <taxon>Slopekvirinae</taxon>
        <taxon>Limelightvirus</taxon>
        <taxon>Limelightvirus limelight</taxon>
    </lineage>
</organism>
<keyword evidence="2" id="KW-1185">Reference proteome</keyword>
<dbReference type="OrthoDB" id="27004at10239"/>
<accession>E1Y3X1</accession>
<protein>
    <submittedName>
        <fullName evidence="1">Uncharacterized protein</fullName>
    </submittedName>
</protein>
<name>E1Y3X1_9CAUD</name>
<dbReference type="RefSeq" id="YP_007002875.1">
    <property type="nucleotide sequence ID" value="NC_019454.1"/>
</dbReference>
<sequence>MILVNDAQITGTLVVRNGSFISAGGRLEGHLFGDTATHGNHPFVDGTRVNTSTVESVIVRDGGVFVKTRNSIYRIKTVGDITQ</sequence>
<evidence type="ECO:0000313" key="2">
    <source>
        <dbReference type="Proteomes" id="UP000006684"/>
    </source>
</evidence>
<dbReference type="KEGG" id="vg:14006745"/>
<dbReference type="GeneID" id="14006745"/>
<evidence type="ECO:0000313" key="1">
    <source>
        <dbReference type="EMBL" id="CBW54780.1"/>
    </source>
</evidence>
<proteinExistence type="predicted"/>
<dbReference type="Proteomes" id="UP000006684">
    <property type="component" value="Segment"/>
</dbReference>
<reference evidence="2" key="1">
    <citation type="journal article" date="2011" name="Appl. Environ. Microbiol.">
        <title>Bacteriophages LIMElight and LIMEzero of Pantoea agglomerans, belonging to the "phiKMV-like viruses".</title>
        <authorList>
            <person name="Adriaenssens E.M."/>
            <person name="Ceyssens P.J."/>
            <person name="Dunon V."/>
            <person name="Ackermann H.W."/>
            <person name="Van Vaerenbergh J."/>
            <person name="Maes M."/>
            <person name="De Proft M."/>
            <person name="Lavigne R."/>
        </authorList>
    </citation>
    <scope>NUCLEOTIDE SEQUENCE [LARGE SCALE GENOMIC DNA]</scope>
</reference>
<dbReference type="EMBL" id="FR687252">
    <property type="protein sequence ID" value="CBW54780.1"/>
    <property type="molecule type" value="Genomic_DNA"/>
</dbReference>